<dbReference type="Gene3D" id="3.40.390.10">
    <property type="entry name" value="Collagenase (Catalytic Domain)"/>
    <property type="match status" value="1"/>
</dbReference>
<comment type="caution">
    <text evidence="2">The sequence shown here is derived from an EMBL/GenBank/DDBJ whole genome shotgun (WGS) entry which is preliminary data.</text>
</comment>
<dbReference type="PANTHER" id="PTHR47466">
    <property type="match status" value="1"/>
</dbReference>
<accession>A0ABN9VMF4</accession>
<keyword evidence="3" id="KW-1185">Reference proteome</keyword>
<dbReference type="InterPro" id="IPR024079">
    <property type="entry name" value="MetalloPept_cat_dom_sf"/>
</dbReference>
<name>A0ABN9VMF4_9DINO</name>
<comment type="similarity">
    <text evidence="1">Belongs to the peptidase M43B family.</text>
</comment>
<evidence type="ECO:0008006" key="4">
    <source>
        <dbReference type="Google" id="ProtNLM"/>
    </source>
</evidence>
<organism evidence="2 3">
    <name type="scientific">Prorocentrum cordatum</name>
    <dbReference type="NCBI Taxonomy" id="2364126"/>
    <lineage>
        <taxon>Eukaryota</taxon>
        <taxon>Sar</taxon>
        <taxon>Alveolata</taxon>
        <taxon>Dinophyceae</taxon>
        <taxon>Prorocentrales</taxon>
        <taxon>Prorocentraceae</taxon>
        <taxon>Prorocentrum</taxon>
    </lineage>
</organism>
<evidence type="ECO:0000256" key="1">
    <source>
        <dbReference type="ARBA" id="ARBA00008721"/>
    </source>
</evidence>
<reference evidence="2" key="1">
    <citation type="submission" date="2023-10" db="EMBL/GenBank/DDBJ databases">
        <authorList>
            <person name="Chen Y."/>
            <person name="Shah S."/>
            <person name="Dougan E. K."/>
            <person name="Thang M."/>
            <person name="Chan C."/>
        </authorList>
    </citation>
    <scope>NUCLEOTIDE SEQUENCE [LARGE SCALE GENOMIC DNA]</scope>
</reference>
<gene>
    <name evidence="2" type="ORF">PCOR1329_LOCUS59122</name>
</gene>
<protein>
    <recommendedName>
        <fullName evidence="4">Peptidase M43 pregnancy-associated plasma-A domain-containing protein</fullName>
    </recommendedName>
</protein>
<dbReference type="PANTHER" id="PTHR47466:SF1">
    <property type="entry name" value="METALLOPROTEASE MEP1 (AFU_ORTHOLOGUE AFUA_1G07730)-RELATED"/>
    <property type="match status" value="1"/>
</dbReference>
<proteinExistence type="inferred from homology"/>
<evidence type="ECO:0000313" key="3">
    <source>
        <dbReference type="Proteomes" id="UP001189429"/>
    </source>
</evidence>
<dbReference type="SUPFAM" id="SSF55486">
    <property type="entry name" value="Metalloproteases ('zincins'), catalytic domain"/>
    <property type="match status" value="1"/>
</dbReference>
<sequence length="316" mass="35202">MPLRPPRLPSACGPSAMRGAEGCFEVTSLGSAAGIVVYETTGHVGLPDKWAYHIENASPHPHRDLSRMRGNATWGECGSSDALAKLARLKIPTKYVVCRRTDDDDSITEEHVREQNRWANEAFGGRSPWEQMDFDKGRPVSVDMQISFELIDITIVTDIECAQKGFVRTGLLHKYNRDPSEHLTVVIITDDSSGILGQTEFPFNAPENSPEHVVVVSSVGLRGYAQRFGTGMLYDEGDTVVHEIGHGLGLYHTFESGCSDLGDWVDKSCGQIDPVHNFMDYSPDTCMMGFSEGQKRRAWCVFEHYRPTLYQKSLKL</sequence>
<dbReference type="EMBL" id="CAUYUJ010017360">
    <property type="protein sequence ID" value="CAK0874131.1"/>
    <property type="molecule type" value="Genomic_DNA"/>
</dbReference>
<evidence type="ECO:0000313" key="2">
    <source>
        <dbReference type="EMBL" id="CAK0874131.1"/>
    </source>
</evidence>
<dbReference type="Proteomes" id="UP001189429">
    <property type="component" value="Unassembled WGS sequence"/>
</dbReference>